<dbReference type="GO" id="GO:0006104">
    <property type="term" value="P:succinyl-CoA metabolic process"/>
    <property type="evidence" value="ECO:0007669"/>
    <property type="project" value="TreeGrafter"/>
</dbReference>
<feature type="binding site" evidence="8">
    <location>
        <begin position="82"/>
        <end position="84"/>
    </location>
    <ligand>
        <name>ATP</name>
        <dbReference type="ChEBI" id="CHEBI:30616"/>
    </ligand>
</feature>
<evidence type="ECO:0000256" key="5">
    <source>
        <dbReference type="ARBA" id="ARBA00022741"/>
    </source>
</evidence>
<evidence type="ECO:0000256" key="3">
    <source>
        <dbReference type="ARBA" id="ARBA00022598"/>
    </source>
</evidence>
<feature type="binding site" evidence="8">
    <location>
        <position position="128"/>
    </location>
    <ligand>
        <name>ATP</name>
        <dbReference type="ChEBI" id="CHEBI:30616"/>
    </ligand>
</feature>
<dbReference type="FunFam" id="3.30.470.20:FF:000002">
    <property type="entry name" value="Succinate--CoA ligase [ADP-forming] subunit beta"/>
    <property type="match status" value="1"/>
</dbReference>
<dbReference type="Gene3D" id="3.30.1490.20">
    <property type="entry name" value="ATP-grasp fold, A domain"/>
    <property type="match status" value="1"/>
</dbReference>
<comment type="function">
    <text evidence="8">Succinyl-CoA synthetase functions in the citric acid cycle (TCA), coupling the hydrolysis of succinyl-CoA to the synthesis of either ATP or GTP and thus represents the only step of substrate-level phosphorylation in the TCA. The beta subunit provides nucleotide specificity of the enzyme and binds the substrate succinate, while the binding sites for coenzyme A and phosphate are found in the alpha subunit.</text>
</comment>
<dbReference type="HAMAP" id="MF_00558">
    <property type="entry name" value="Succ_CoA_beta"/>
    <property type="match status" value="1"/>
</dbReference>
<dbReference type="GO" id="GO:0004776">
    <property type="term" value="F:succinate-CoA ligase (GDP-forming) activity"/>
    <property type="evidence" value="ECO:0007669"/>
    <property type="project" value="RHEA"/>
</dbReference>
<dbReference type="PROSITE" id="PS01217">
    <property type="entry name" value="SUCCINYL_COA_LIG_3"/>
    <property type="match status" value="1"/>
</dbReference>
<dbReference type="InterPro" id="IPR005811">
    <property type="entry name" value="SUCC_ACL_C"/>
</dbReference>
<dbReference type="GO" id="GO:0042709">
    <property type="term" value="C:succinate-CoA ligase complex"/>
    <property type="evidence" value="ECO:0007669"/>
    <property type="project" value="TreeGrafter"/>
</dbReference>
<name>A0A433SDS8_9BURK</name>
<dbReference type="GO" id="GO:0005524">
    <property type="term" value="F:ATP binding"/>
    <property type="evidence" value="ECO:0007669"/>
    <property type="project" value="UniProtKB-UniRule"/>
</dbReference>
<evidence type="ECO:0000256" key="7">
    <source>
        <dbReference type="ARBA" id="ARBA00022842"/>
    </source>
</evidence>
<dbReference type="GO" id="GO:0004775">
    <property type="term" value="F:succinate-CoA ligase (ADP-forming) activity"/>
    <property type="evidence" value="ECO:0007669"/>
    <property type="project" value="UniProtKB-UniRule"/>
</dbReference>
<dbReference type="PANTHER" id="PTHR11815:SF10">
    <property type="entry name" value="SUCCINATE--COA LIGASE [GDP-FORMING] SUBUNIT BETA, MITOCHONDRIAL"/>
    <property type="match status" value="1"/>
</dbReference>
<feature type="domain" description="ATP-grasp" evidence="9">
    <location>
        <begin position="38"/>
        <end position="260"/>
    </location>
</feature>
<keyword evidence="6 8" id="KW-0067">ATP-binding</keyword>
<comment type="pathway">
    <text evidence="8">Carbohydrate metabolism; tricarboxylic acid cycle; succinate from succinyl-CoA (ligase route): step 1/1.</text>
</comment>
<evidence type="ECO:0000256" key="1">
    <source>
        <dbReference type="ARBA" id="ARBA00009182"/>
    </source>
</evidence>
<dbReference type="InterPro" id="IPR013650">
    <property type="entry name" value="ATP-grasp_succ-CoA_synth-type"/>
</dbReference>
<dbReference type="InterPro" id="IPR016102">
    <property type="entry name" value="Succinyl-CoA_synth-like"/>
</dbReference>
<comment type="similarity">
    <text evidence="1 8">Belongs to the succinate/malate CoA ligase beta subunit family.</text>
</comment>
<evidence type="ECO:0000256" key="8">
    <source>
        <dbReference type="HAMAP-Rule" id="MF_00558"/>
    </source>
</evidence>
<comment type="cofactor">
    <cofactor evidence="8">
        <name>Mg(2+)</name>
        <dbReference type="ChEBI" id="CHEBI:18420"/>
    </cofactor>
    <text evidence="8">Binds 1 Mg(2+) ion per subunit.</text>
</comment>
<feature type="binding site" evidence="8">
    <location>
        <position position="228"/>
    </location>
    <ligand>
        <name>Mg(2+)</name>
        <dbReference type="ChEBI" id="CHEBI:18420"/>
    </ligand>
</feature>
<dbReference type="Proteomes" id="UP000286947">
    <property type="component" value="Unassembled WGS sequence"/>
</dbReference>
<dbReference type="AlphaFoldDB" id="A0A433SDS8"/>
<dbReference type="GO" id="GO:0005829">
    <property type="term" value="C:cytosol"/>
    <property type="evidence" value="ECO:0007669"/>
    <property type="project" value="TreeGrafter"/>
</dbReference>
<keyword evidence="11" id="KW-1185">Reference proteome</keyword>
<dbReference type="Gene3D" id="3.40.50.261">
    <property type="entry name" value="Succinyl-CoA synthetase domains"/>
    <property type="match status" value="1"/>
</dbReference>
<dbReference type="Pfam" id="PF00549">
    <property type="entry name" value="Ligase_CoA"/>
    <property type="match status" value="1"/>
</dbReference>
<sequence>MLCIAGFVSAEMALGNRFVFTQTHSESNSMKIHEYQGKEILRQFGVPVPRGYPAFTVQEAVEAAQKLGGSIWVVKAQIHAGGRGKGGGVKLARSLDEVKKLAGEILGMQLVTHQTGPEGQKVRRLLIEEGADIKKEYYVSVVTDRASQKVAMMASSEGGMEIEEVAKTNPEKIIKVFADPSTGITDDQAKQLATGIGVPAASVDKAVDVFKKLYKVYMDTDASLVEINPLILEGDGNIKALDAKFNFDSNALFRHPEIVALRDLDEEDPAELEASKYDLSYISLDGDIGCLVNGAGLAMATMDTIKLFGGTPANFLDVGGGATEEKVTAAFEIMLRNPKVKAILVNIFGGIMRCDIIATGVVAACKAVNLKVPLVVRMKGTNEDQGKKILADSGLPIISADTMADAAKKVVAAVK</sequence>
<reference evidence="10 11" key="1">
    <citation type="submission" date="2018-01" db="EMBL/GenBank/DDBJ databases">
        <title>Saezia sanguinis gen. nov., sp. nov., in the order Burkholderiales isolated from human blood.</title>
        <authorList>
            <person name="Medina-Pascual M.J."/>
            <person name="Valdezate S."/>
            <person name="Monzon S."/>
            <person name="Cuesta I."/>
            <person name="Carrasco G."/>
            <person name="Villalon P."/>
            <person name="Saez-Nieto J.A."/>
        </authorList>
    </citation>
    <scope>NUCLEOTIDE SEQUENCE [LARGE SCALE GENOMIC DNA]</scope>
    <source>
        <strain evidence="10 11">CNM695-12</strain>
    </source>
</reference>
<accession>A0A433SDS8</accession>
<dbReference type="UniPathway" id="UPA00223">
    <property type="reaction ID" value="UER00999"/>
</dbReference>
<feature type="binding site" evidence="8">
    <location>
        <position position="136"/>
    </location>
    <ligand>
        <name>ATP</name>
        <dbReference type="ChEBI" id="CHEBI:30616"/>
    </ligand>
</feature>
<comment type="catalytic activity">
    <reaction evidence="8">
        <text>GTP + succinate + CoA = succinyl-CoA + GDP + phosphate</text>
        <dbReference type="Rhea" id="RHEA:22120"/>
        <dbReference type="ChEBI" id="CHEBI:30031"/>
        <dbReference type="ChEBI" id="CHEBI:37565"/>
        <dbReference type="ChEBI" id="CHEBI:43474"/>
        <dbReference type="ChEBI" id="CHEBI:57287"/>
        <dbReference type="ChEBI" id="CHEBI:57292"/>
        <dbReference type="ChEBI" id="CHEBI:58189"/>
    </reaction>
</comment>
<feature type="binding site" evidence="8">
    <location>
        <position position="131"/>
    </location>
    <ligand>
        <name>ATP</name>
        <dbReference type="ChEBI" id="CHEBI:30616"/>
    </ligand>
</feature>
<dbReference type="GO" id="GO:0000287">
    <property type="term" value="F:magnesium ion binding"/>
    <property type="evidence" value="ECO:0007669"/>
    <property type="project" value="UniProtKB-UniRule"/>
</dbReference>
<dbReference type="NCBIfam" id="TIGR01016">
    <property type="entry name" value="sucCoAbeta"/>
    <property type="match status" value="1"/>
</dbReference>
<keyword evidence="3 8" id="KW-0436">Ligase</keyword>
<dbReference type="EC" id="6.2.1.5" evidence="8"/>
<keyword evidence="4 8" id="KW-0479">Metal-binding</keyword>
<protein>
    <recommendedName>
        <fullName evidence="8">Succinate--CoA ligase [ADP-forming] subunit beta</fullName>
        <ecNumber evidence="8">6.2.1.5</ecNumber>
    </recommendedName>
    <alternativeName>
        <fullName evidence="8">Succinyl-CoA synthetase subunit beta</fullName>
        <shortName evidence="8">SCS-beta</shortName>
    </alternativeName>
</protein>
<dbReference type="PIRSF" id="PIRSF001554">
    <property type="entry name" value="SucCS_beta"/>
    <property type="match status" value="1"/>
</dbReference>
<evidence type="ECO:0000256" key="2">
    <source>
        <dbReference type="ARBA" id="ARBA00022532"/>
    </source>
</evidence>
<dbReference type="GO" id="GO:0006099">
    <property type="term" value="P:tricarboxylic acid cycle"/>
    <property type="evidence" value="ECO:0007669"/>
    <property type="project" value="UniProtKB-UniRule"/>
</dbReference>
<dbReference type="NCBIfam" id="NF001913">
    <property type="entry name" value="PRK00696.1"/>
    <property type="match status" value="1"/>
</dbReference>
<evidence type="ECO:0000313" key="11">
    <source>
        <dbReference type="Proteomes" id="UP000286947"/>
    </source>
</evidence>
<evidence type="ECO:0000256" key="4">
    <source>
        <dbReference type="ARBA" id="ARBA00022723"/>
    </source>
</evidence>
<dbReference type="SUPFAM" id="SSF56059">
    <property type="entry name" value="Glutathione synthetase ATP-binding domain-like"/>
    <property type="match status" value="1"/>
</dbReference>
<dbReference type="FunFam" id="3.40.50.261:FF:000001">
    <property type="entry name" value="Succinate--CoA ligase [ADP-forming] subunit beta"/>
    <property type="match status" value="1"/>
</dbReference>
<feature type="binding site" evidence="8">
    <location>
        <position position="242"/>
    </location>
    <ligand>
        <name>Mg(2+)</name>
        <dbReference type="ChEBI" id="CHEBI:18420"/>
    </ligand>
</feature>
<feature type="binding site" evidence="8">
    <location>
        <begin position="350"/>
        <end position="352"/>
    </location>
    <ligand>
        <name>substrate</name>
        <note>ligand shared with subunit alpha</note>
    </ligand>
</feature>
<evidence type="ECO:0000313" key="10">
    <source>
        <dbReference type="EMBL" id="RUS66903.1"/>
    </source>
</evidence>
<dbReference type="Gene3D" id="3.30.470.20">
    <property type="entry name" value="ATP-grasp fold, B domain"/>
    <property type="match status" value="1"/>
</dbReference>
<comment type="catalytic activity">
    <reaction evidence="8">
        <text>succinate + ATP + CoA = succinyl-CoA + ADP + phosphate</text>
        <dbReference type="Rhea" id="RHEA:17661"/>
        <dbReference type="ChEBI" id="CHEBI:30031"/>
        <dbReference type="ChEBI" id="CHEBI:30616"/>
        <dbReference type="ChEBI" id="CHEBI:43474"/>
        <dbReference type="ChEBI" id="CHEBI:57287"/>
        <dbReference type="ChEBI" id="CHEBI:57292"/>
        <dbReference type="ChEBI" id="CHEBI:456216"/>
        <dbReference type="EC" id="6.2.1.5"/>
    </reaction>
</comment>
<keyword evidence="2 8" id="KW-0816">Tricarboxylic acid cycle</keyword>
<dbReference type="EMBL" id="PQSP01000003">
    <property type="protein sequence ID" value="RUS66903.1"/>
    <property type="molecule type" value="Genomic_DNA"/>
</dbReference>
<feature type="binding site" evidence="8">
    <location>
        <position position="75"/>
    </location>
    <ligand>
        <name>ATP</name>
        <dbReference type="ChEBI" id="CHEBI:30616"/>
    </ligand>
</feature>
<dbReference type="PROSITE" id="PS50975">
    <property type="entry name" value="ATP_GRASP"/>
    <property type="match status" value="1"/>
</dbReference>
<keyword evidence="5 8" id="KW-0547">Nucleotide-binding</keyword>
<dbReference type="InterPro" id="IPR013815">
    <property type="entry name" value="ATP_grasp_subdomain_1"/>
</dbReference>
<gene>
    <name evidence="8 10" type="primary">sucC</name>
    <name evidence="10" type="ORF">CUZ56_01698</name>
</gene>
<organism evidence="10 11">
    <name type="scientific">Saezia sanguinis</name>
    <dbReference type="NCBI Taxonomy" id="1965230"/>
    <lineage>
        <taxon>Bacteria</taxon>
        <taxon>Pseudomonadati</taxon>
        <taxon>Pseudomonadota</taxon>
        <taxon>Betaproteobacteria</taxon>
        <taxon>Burkholderiales</taxon>
        <taxon>Saeziaceae</taxon>
        <taxon>Saezia</taxon>
    </lineage>
</organism>
<dbReference type="FunFam" id="3.30.1490.20:FF:000002">
    <property type="entry name" value="Succinate--CoA ligase [ADP-forming] subunit beta"/>
    <property type="match status" value="1"/>
</dbReference>
<keyword evidence="7 8" id="KW-0460">Magnesium</keyword>
<evidence type="ECO:0000256" key="6">
    <source>
        <dbReference type="ARBA" id="ARBA00022840"/>
    </source>
</evidence>
<proteinExistence type="inferred from homology"/>
<dbReference type="InterPro" id="IPR011761">
    <property type="entry name" value="ATP-grasp"/>
</dbReference>
<comment type="caution">
    <text evidence="10">The sequence shown here is derived from an EMBL/GenBank/DDBJ whole genome shotgun (WGS) entry which is preliminary data.</text>
</comment>
<dbReference type="InterPro" id="IPR017866">
    <property type="entry name" value="Succ-CoA_synthase_bsu_CS"/>
</dbReference>
<feature type="binding site" evidence="8">
    <location>
        <position position="293"/>
    </location>
    <ligand>
        <name>substrate</name>
        <note>ligand shared with subunit alpha</note>
    </ligand>
</feature>
<dbReference type="Pfam" id="PF08442">
    <property type="entry name" value="ATP-grasp_2"/>
    <property type="match status" value="1"/>
</dbReference>
<dbReference type="SUPFAM" id="SSF52210">
    <property type="entry name" value="Succinyl-CoA synthetase domains"/>
    <property type="match status" value="1"/>
</dbReference>
<dbReference type="InterPro" id="IPR005809">
    <property type="entry name" value="Succ_CoA_ligase-like_bsu"/>
</dbReference>
<dbReference type="PANTHER" id="PTHR11815">
    <property type="entry name" value="SUCCINYL-COA SYNTHETASE BETA CHAIN"/>
    <property type="match status" value="1"/>
</dbReference>
<comment type="subunit">
    <text evidence="8">Heterotetramer of two alpha and two beta subunits.</text>
</comment>
<evidence type="ECO:0000259" key="9">
    <source>
        <dbReference type="PROSITE" id="PS50975"/>
    </source>
</evidence>